<reference evidence="10" key="2">
    <citation type="submission" date="2016-11" db="UniProtKB">
        <authorList>
            <consortium name="WormBaseParasite"/>
        </authorList>
    </citation>
    <scope>IDENTIFICATION</scope>
</reference>
<dbReference type="STRING" id="7209.A0A1I7V5T3"/>
<dbReference type="GO" id="GO:0000479">
    <property type="term" value="P:endonucleolytic cleavage of tricistronic rRNA transcript (SSU-rRNA, 5.8S rRNA, LSU-rRNA)"/>
    <property type="evidence" value="ECO:0007669"/>
    <property type="project" value="TreeGrafter"/>
</dbReference>
<dbReference type="GO" id="GO:0034511">
    <property type="term" value="F:U3 snoRNA binding"/>
    <property type="evidence" value="ECO:0007669"/>
    <property type="project" value="TreeGrafter"/>
</dbReference>
<dbReference type="Proteomes" id="UP000095285">
    <property type="component" value="Unassembled WGS sequence"/>
</dbReference>
<evidence type="ECO:0000256" key="7">
    <source>
        <dbReference type="SAM" id="MobiDB-lite"/>
    </source>
</evidence>
<evidence type="ECO:0000256" key="3">
    <source>
        <dbReference type="ARBA" id="ARBA00023242"/>
    </source>
</evidence>
<evidence type="ECO:0000259" key="8">
    <source>
        <dbReference type="PROSITE" id="PS51714"/>
    </source>
</evidence>
<comment type="function">
    <text evidence="4">Required during maturation of the 40S ribosomal subunit in the nucleolus.</text>
</comment>
<dbReference type="InterPro" id="IPR007034">
    <property type="entry name" value="BMS1_TSR1_C"/>
</dbReference>
<dbReference type="Pfam" id="PF04950">
    <property type="entry name" value="RIBIOP_C"/>
    <property type="match status" value="1"/>
</dbReference>
<proteinExistence type="inferred from homology"/>
<feature type="region of interest" description="Disordered" evidence="7">
    <location>
        <begin position="1"/>
        <end position="26"/>
    </location>
</feature>
<dbReference type="SMART" id="SM00785">
    <property type="entry name" value="AARP2CN"/>
    <property type="match status" value="1"/>
</dbReference>
<dbReference type="Pfam" id="PF08142">
    <property type="entry name" value="AARP2CN"/>
    <property type="match status" value="1"/>
</dbReference>
<dbReference type="SMART" id="SM01362">
    <property type="entry name" value="DUF663"/>
    <property type="match status" value="1"/>
</dbReference>
<keyword evidence="9" id="KW-1185">Reference proteome</keyword>
<feature type="domain" description="Bms1-type G" evidence="8">
    <location>
        <begin position="85"/>
        <end position="247"/>
    </location>
</feature>
<name>A0A1I7V5T3_LOALO</name>
<comment type="similarity">
    <text evidence="5">Belongs to the TRAFAC class translation factor GTPase superfamily. Bms1-like GTPase family. TSR1 subfamily.</text>
</comment>
<dbReference type="WBParaSite" id="EN70_10192">
    <property type="protein sequence ID" value="EN70_10192"/>
    <property type="gene ID" value="EN70_10192"/>
</dbReference>
<evidence type="ECO:0000313" key="10">
    <source>
        <dbReference type="WBParaSite" id="EN70_10192"/>
    </source>
</evidence>
<dbReference type="PANTHER" id="PTHR12858:SF1">
    <property type="entry name" value="PRE-RRNA-PROCESSING PROTEIN TSR1 HOMOLOG"/>
    <property type="match status" value="1"/>
</dbReference>
<evidence type="ECO:0000313" key="9">
    <source>
        <dbReference type="Proteomes" id="UP000095285"/>
    </source>
</evidence>
<reference evidence="9" key="1">
    <citation type="submission" date="2012-04" db="EMBL/GenBank/DDBJ databases">
        <title>The Genome Sequence of Loa loa.</title>
        <authorList>
            <consortium name="The Broad Institute Genome Sequencing Platform"/>
            <consortium name="Broad Institute Genome Sequencing Center for Infectious Disease"/>
            <person name="Nutman T.B."/>
            <person name="Fink D.L."/>
            <person name="Russ C."/>
            <person name="Young S."/>
            <person name="Zeng Q."/>
            <person name="Gargeya S."/>
            <person name="Alvarado L."/>
            <person name="Berlin A."/>
            <person name="Chapman S.B."/>
            <person name="Chen Z."/>
            <person name="Freedman E."/>
            <person name="Gellesch M."/>
            <person name="Goldberg J."/>
            <person name="Griggs A."/>
            <person name="Gujja S."/>
            <person name="Heilman E.R."/>
            <person name="Heiman D."/>
            <person name="Howarth C."/>
            <person name="Mehta T."/>
            <person name="Neiman D."/>
            <person name="Pearson M."/>
            <person name="Roberts A."/>
            <person name="Saif S."/>
            <person name="Shea T."/>
            <person name="Shenoy N."/>
            <person name="Sisk P."/>
            <person name="Stolte C."/>
            <person name="Sykes S."/>
            <person name="White J."/>
            <person name="Yandava C."/>
            <person name="Haas B."/>
            <person name="Henn M.R."/>
            <person name="Nusbaum C."/>
            <person name="Birren B."/>
        </authorList>
    </citation>
    <scope>NUCLEOTIDE SEQUENCE [LARGE SCALE GENOMIC DNA]</scope>
</reference>
<dbReference type="Pfam" id="PF22298">
    <property type="entry name" value="Tsr1_G-like"/>
    <property type="match status" value="1"/>
</dbReference>
<accession>A0A1I7V5T3</accession>
<evidence type="ECO:0000256" key="6">
    <source>
        <dbReference type="ARBA" id="ARBA00040070"/>
    </source>
</evidence>
<dbReference type="GO" id="GO:0003924">
    <property type="term" value="F:GTPase activity"/>
    <property type="evidence" value="ECO:0007669"/>
    <property type="project" value="TreeGrafter"/>
</dbReference>
<evidence type="ECO:0000256" key="5">
    <source>
        <dbReference type="ARBA" id="ARBA00038288"/>
    </source>
</evidence>
<dbReference type="InterPro" id="IPR039761">
    <property type="entry name" value="Bms1/Tsr1"/>
</dbReference>
<keyword evidence="2" id="KW-0690">Ribosome biogenesis</keyword>
<dbReference type="PROSITE" id="PS51714">
    <property type="entry name" value="G_BMS1"/>
    <property type="match status" value="1"/>
</dbReference>
<sequence length="779" mass="88705">MGAGHRAGPLKQSNKRHKSGRHRTKGALDAVAGGKVGCKAVTGKHRFLIGKKARRLQAQQLRENKHAALKLSEGYAASNGYLKQPPIFITVLSFDPNYTADELIALLCSCDETSYRNTSYNGCLNHLCIKRLKSRYVFTAPNYVNTDVILDYVKISDVIAFIWPANGEITVKDDILMSTLLAHGLPVTMHFVPGLCASATTKQKEIIRKNVTKLIANWSFGNEKLMHCDSENDGLLALRLISTMKKKLPCMQRMRSHLIAENVEKIEAEGDLCTLKVTGYLKGRSLDVNNLVHVPWLGDFQMTQIVMEQDPFAPDKKVRIGIKTSGTTFKPDVNLQTSLQSEIIPDPMDAEQTWPTEDDIVKEAFKVKKIVKNVPVGTSAYQAEWIINDEDEISDEEIEDELADNNVMKEAVNSEESDVENEMEVEKTSVISDTESFMEIKDEEINMAEVEKYREARENEQFPDEIDTPMDVPARIRFQRYRALKSFSFRTSPWDPLENLPKTYSRIFKFSNYRHSKKVALSNTATENEYSAPRGAFISIYISKVPTNLIDIWPRSKPLIIYGLLAHEQKMSVLNMVLKRHPSCTVPITNKQRLLFYMGYRHFEAEPVFSQHTSGDKFKMERFMPNDGAFVASVFAPIMFPPVPVLVYRLDSRGNQQLVATGGVLNVSPDRIILKRIVLSGHPFKINRRSVVVRYMFFNREDIEWFKPVELRTPRGRRGHIKEALGTHGHMKCVFDQQLNAMDTVMMNLYKRVFPKWTYRPVVLHPSSGSPNESELMEI</sequence>
<evidence type="ECO:0000256" key="2">
    <source>
        <dbReference type="ARBA" id="ARBA00022517"/>
    </source>
</evidence>
<evidence type="ECO:0000256" key="1">
    <source>
        <dbReference type="ARBA" id="ARBA00004604"/>
    </source>
</evidence>
<dbReference type="InterPro" id="IPR030387">
    <property type="entry name" value="G_Bms1/Tsr1_dom"/>
</dbReference>
<protein>
    <recommendedName>
        <fullName evidence="6">Pre-rRNA-processing protein TSR1 homolog</fullName>
    </recommendedName>
</protein>
<dbReference type="GO" id="GO:0000462">
    <property type="term" value="P:maturation of SSU-rRNA from tricistronic rRNA transcript (SSU-rRNA, 5.8S rRNA, LSU-rRNA)"/>
    <property type="evidence" value="ECO:0007669"/>
    <property type="project" value="TreeGrafter"/>
</dbReference>
<dbReference type="eggNOG" id="KOG1980">
    <property type="taxonomic scope" value="Eukaryota"/>
</dbReference>
<dbReference type="GO" id="GO:0030688">
    <property type="term" value="C:preribosome, small subunit precursor"/>
    <property type="evidence" value="ECO:0007669"/>
    <property type="project" value="TreeGrafter"/>
</dbReference>
<comment type="subcellular location">
    <subcellularLocation>
        <location evidence="1">Nucleus</location>
        <location evidence="1">Nucleolus</location>
    </subcellularLocation>
</comment>
<feature type="compositionally biased region" description="Basic residues" evidence="7">
    <location>
        <begin position="13"/>
        <end position="25"/>
    </location>
</feature>
<dbReference type="InterPro" id="IPR012948">
    <property type="entry name" value="AARP2CN"/>
</dbReference>
<evidence type="ECO:0000256" key="4">
    <source>
        <dbReference type="ARBA" id="ARBA00037087"/>
    </source>
</evidence>
<dbReference type="AlphaFoldDB" id="A0A1I7V5T3"/>
<dbReference type="GO" id="GO:0005730">
    <property type="term" value="C:nucleolus"/>
    <property type="evidence" value="ECO:0007669"/>
    <property type="project" value="UniProtKB-SubCell"/>
</dbReference>
<keyword evidence="3" id="KW-0539">Nucleus</keyword>
<dbReference type="PANTHER" id="PTHR12858">
    <property type="entry name" value="RIBOSOME BIOGENESIS PROTEIN"/>
    <property type="match status" value="1"/>
</dbReference>
<organism evidence="9 10">
    <name type="scientific">Loa loa</name>
    <name type="common">Eye worm</name>
    <name type="synonym">Filaria loa</name>
    <dbReference type="NCBI Taxonomy" id="7209"/>
    <lineage>
        <taxon>Eukaryota</taxon>
        <taxon>Metazoa</taxon>
        <taxon>Ecdysozoa</taxon>
        <taxon>Nematoda</taxon>
        <taxon>Chromadorea</taxon>
        <taxon>Rhabditida</taxon>
        <taxon>Spirurina</taxon>
        <taxon>Spiruromorpha</taxon>
        <taxon>Filarioidea</taxon>
        <taxon>Onchocercidae</taxon>
        <taxon>Loa</taxon>
    </lineage>
</organism>
<dbReference type="GO" id="GO:0005525">
    <property type="term" value="F:GTP binding"/>
    <property type="evidence" value="ECO:0007669"/>
    <property type="project" value="TreeGrafter"/>
</dbReference>